<organism evidence="1 2">
    <name type="scientific">Puccinia sorghi</name>
    <dbReference type="NCBI Taxonomy" id="27349"/>
    <lineage>
        <taxon>Eukaryota</taxon>
        <taxon>Fungi</taxon>
        <taxon>Dikarya</taxon>
        <taxon>Basidiomycota</taxon>
        <taxon>Pucciniomycotina</taxon>
        <taxon>Pucciniomycetes</taxon>
        <taxon>Pucciniales</taxon>
        <taxon>Pucciniaceae</taxon>
        <taxon>Puccinia</taxon>
    </lineage>
</organism>
<name>A0A0L6V3S9_9BASI</name>
<gene>
    <name evidence="1" type="ORF">VP01_2687g1</name>
</gene>
<keyword evidence="2" id="KW-1185">Reference proteome</keyword>
<dbReference type="VEuPathDB" id="FungiDB:VP01_2687g1"/>
<protein>
    <submittedName>
        <fullName evidence="1">Uncharacterized protein</fullName>
    </submittedName>
</protein>
<reference evidence="1 2" key="1">
    <citation type="submission" date="2015-08" db="EMBL/GenBank/DDBJ databases">
        <title>Next Generation Sequencing and Analysis of the Genome of Puccinia sorghi L Schw, the Causal Agent of Maize Common Rust.</title>
        <authorList>
            <person name="Rochi L."/>
            <person name="Burguener G."/>
            <person name="Darino M."/>
            <person name="Turjanski A."/>
            <person name="Kreff E."/>
            <person name="Dieguez M.J."/>
            <person name="Sacco F."/>
        </authorList>
    </citation>
    <scope>NUCLEOTIDE SEQUENCE [LARGE SCALE GENOMIC DNA]</scope>
    <source>
        <strain evidence="1 2">RO10H11247</strain>
    </source>
</reference>
<comment type="caution">
    <text evidence="1">The sequence shown here is derived from an EMBL/GenBank/DDBJ whole genome shotgun (WGS) entry which is preliminary data.</text>
</comment>
<dbReference type="Proteomes" id="UP000037035">
    <property type="component" value="Unassembled WGS sequence"/>
</dbReference>
<sequence>MKDYVLITIRTDDMVWIVLCLHWGIGTKDMPGLGNLFCLHQDWSRGWIMSRKVLSQPGLEWQTNHNRGSFGFSRNGMGVRTNYKGKYFIGVFSLCKGEILPYKGYWNSVFGKVVEGNNYVKRKKEGRSKVARKETPRVGWPGTGQSEDFIGGQKANHRMLFRWQNNSSGSSPVEIITLQFKRRGACPNPPGSSFWLLFNSSSCRRILIITSRESYIINNIVTFSSLTRIKLVSGKVTIHHKLSGQSRHLTGKPLLWRGALGRLFYFKFWDVFFMIFKGFYYFYNRGKASKMTINRKTQRVLQAGVFKVPSGAKYWVTGNCPYTKGPEFTWISLDGCTLVGITEGERDTLLSLLRGLWEELMELVRFVGLYWHSVECLPHAVACCTMLPWNILGASKGPLGFIFNLVLFRKKHVELLWKVLQVSGVVRDTCKLLYFESSFHPSLFLVMIKVVKGQSYVYIVLGSEPRLIYTYISLVQ</sequence>
<evidence type="ECO:0000313" key="2">
    <source>
        <dbReference type="Proteomes" id="UP000037035"/>
    </source>
</evidence>
<accession>A0A0L6V3S9</accession>
<dbReference type="EMBL" id="LAVV01007598">
    <property type="protein sequence ID" value="KNZ55416.1"/>
    <property type="molecule type" value="Genomic_DNA"/>
</dbReference>
<proteinExistence type="predicted"/>
<evidence type="ECO:0000313" key="1">
    <source>
        <dbReference type="EMBL" id="KNZ55416.1"/>
    </source>
</evidence>
<dbReference type="AlphaFoldDB" id="A0A0L6V3S9"/>